<sequence length="358" mass="39842">MAPLPIVRSTNIKNLTSRPITAVFISATSGIGEATLRQLCKAHGKNGRGLRIYLVARNESVAELILDECRQDCPNGDFRFVKVGDLTLLRDVDAACESLIKMERGSGGLGDVEGRIDLLVLTQGFVRFEDPLYTDEGIEVSMSLLYYSRMRAITALLPLLTGTSGHPAHIISVYAAGMEKSGKFFPDDLSLSKDPKAHYSFANCRAHCVHMMTMYFESLAKQHMGKLSLVHVYPGLVISPKFWDPSLPTWFKWVWFLMYPFANAFLNTKPEESGQRTLFFIDSERFPARGSGEDKVSGGVTSTDQVPGGGAYSCSHKDEVYDVSKSYVELRKQGFEAKVWQHTQDVFAAVDGRRKFQA</sequence>
<evidence type="ECO:0000313" key="3">
    <source>
        <dbReference type="Proteomes" id="UP001274830"/>
    </source>
</evidence>
<dbReference type="GO" id="GO:0016491">
    <property type="term" value="F:oxidoreductase activity"/>
    <property type="evidence" value="ECO:0007669"/>
    <property type="project" value="UniProtKB-KW"/>
</dbReference>
<dbReference type="Gene3D" id="3.40.50.720">
    <property type="entry name" value="NAD(P)-binding Rossmann-like Domain"/>
    <property type="match status" value="1"/>
</dbReference>
<dbReference type="InterPro" id="IPR036291">
    <property type="entry name" value="NAD(P)-bd_dom_sf"/>
</dbReference>
<dbReference type="SUPFAM" id="SSF51735">
    <property type="entry name" value="NAD(P)-binding Rossmann-fold domains"/>
    <property type="match status" value="1"/>
</dbReference>
<keyword evidence="3" id="KW-1185">Reference proteome</keyword>
<protein>
    <submittedName>
        <fullName evidence="2">Uncharacterized protein</fullName>
    </submittedName>
</protein>
<dbReference type="PANTHER" id="PTHR47534:SF3">
    <property type="entry name" value="ALCOHOL DEHYDROGENASE-LIKE C-TERMINAL DOMAIN-CONTAINING PROTEIN"/>
    <property type="match status" value="1"/>
</dbReference>
<gene>
    <name evidence="2" type="ORF">LTR78_008910</name>
</gene>
<organism evidence="2 3">
    <name type="scientific">Recurvomyces mirabilis</name>
    <dbReference type="NCBI Taxonomy" id="574656"/>
    <lineage>
        <taxon>Eukaryota</taxon>
        <taxon>Fungi</taxon>
        <taxon>Dikarya</taxon>
        <taxon>Ascomycota</taxon>
        <taxon>Pezizomycotina</taxon>
        <taxon>Dothideomycetes</taxon>
        <taxon>Dothideomycetidae</taxon>
        <taxon>Mycosphaerellales</taxon>
        <taxon>Teratosphaeriaceae</taxon>
        <taxon>Recurvomyces</taxon>
    </lineage>
</organism>
<accession>A0AAE0WGT1</accession>
<dbReference type="AlphaFoldDB" id="A0AAE0WGT1"/>
<dbReference type="InterPro" id="IPR052228">
    <property type="entry name" value="Sec_Metab_Biosynth_Oxidored"/>
</dbReference>
<name>A0AAE0WGT1_9PEZI</name>
<evidence type="ECO:0000313" key="2">
    <source>
        <dbReference type="EMBL" id="KAK3671275.1"/>
    </source>
</evidence>
<keyword evidence="1" id="KW-0560">Oxidoreductase</keyword>
<proteinExistence type="predicted"/>
<dbReference type="Proteomes" id="UP001274830">
    <property type="component" value="Unassembled WGS sequence"/>
</dbReference>
<comment type="caution">
    <text evidence="2">The sequence shown here is derived from an EMBL/GenBank/DDBJ whole genome shotgun (WGS) entry which is preliminary data.</text>
</comment>
<reference evidence="2" key="1">
    <citation type="submission" date="2023-07" db="EMBL/GenBank/DDBJ databases">
        <title>Black Yeasts Isolated from many extreme environments.</title>
        <authorList>
            <person name="Coleine C."/>
            <person name="Stajich J.E."/>
            <person name="Selbmann L."/>
        </authorList>
    </citation>
    <scope>NUCLEOTIDE SEQUENCE</scope>
    <source>
        <strain evidence="2">CCFEE 5485</strain>
    </source>
</reference>
<dbReference type="PANTHER" id="PTHR47534">
    <property type="entry name" value="YALI0E05731P"/>
    <property type="match status" value="1"/>
</dbReference>
<evidence type="ECO:0000256" key="1">
    <source>
        <dbReference type="ARBA" id="ARBA00023002"/>
    </source>
</evidence>
<dbReference type="EMBL" id="JAUTXT010000045">
    <property type="protein sequence ID" value="KAK3671275.1"/>
    <property type="molecule type" value="Genomic_DNA"/>
</dbReference>